<evidence type="ECO:0000313" key="1">
    <source>
        <dbReference type="EMBL" id="STC70658.1"/>
    </source>
</evidence>
<gene>
    <name evidence="1" type="ORF">NCTC10767_00028</name>
</gene>
<reference evidence="1 2" key="1">
    <citation type="submission" date="2018-06" db="EMBL/GenBank/DDBJ databases">
        <authorList>
            <consortium name="Pathogen Informatics"/>
            <person name="Doyle S."/>
        </authorList>
    </citation>
    <scope>NUCLEOTIDE SEQUENCE [LARGE SCALE GENOMIC DNA]</scope>
    <source>
        <strain evidence="1 2">NCTC10767</strain>
    </source>
</reference>
<dbReference type="EMBL" id="UFXW01000002">
    <property type="protein sequence ID" value="STC70658.1"/>
    <property type="molecule type" value="Genomic_DNA"/>
</dbReference>
<name>A0A376CSP5_ECOLX</name>
<sequence>MVTIIIGLSRAINYKTAEIIPPFPEWNSGHYIEIPGEGYCVHW</sequence>
<accession>A0A376CSP5</accession>
<protein>
    <submittedName>
        <fullName evidence="1">Uncharacterized protein</fullName>
    </submittedName>
</protein>
<dbReference type="AlphaFoldDB" id="A0A376CSP5"/>
<organism evidence="1 2">
    <name type="scientific">Escherichia coli</name>
    <dbReference type="NCBI Taxonomy" id="562"/>
    <lineage>
        <taxon>Bacteria</taxon>
        <taxon>Pseudomonadati</taxon>
        <taxon>Pseudomonadota</taxon>
        <taxon>Gammaproteobacteria</taxon>
        <taxon>Enterobacterales</taxon>
        <taxon>Enterobacteriaceae</taxon>
        <taxon>Escherichia</taxon>
    </lineage>
</organism>
<evidence type="ECO:0000313" key="2">
    <source>
        <dbReference type="Proteomes" id="UP000254647"/>
    </source>
</evidence>
<proteinExistence type="predicted"/>
<dbReference type="Proteomes" id="UP000254647">
    <property type="component" value="Unassembled WGS sequence"/>
</dbReference>